<dbReference type="EMBL" id="SODV01000001">
    <property type="protein sequence ID" value="TDX02206.1"/>
    <property type="molecule type" value="Genomic_DNA"/>
</dbReference>
<evidence type="ECO:0000313" key="3">
    <source>
        <dbReference type="Proteomes" id="UP000294498"/>
    </source>
</evidence>
<reference evidence="2 3" key="1">
    <citation type="submission" date="2019-03" db="EMBL/GenBank/DDBJ databases">
        <title>Genomic Encyclopedia of Type Strains, Phase IV (KMG-IV): sequencing the most valuable type-strain genomes for metagenomic binning, comparative biology and taxonomic classification.</title>
        <authorList>
            <person name="Goeker M."/>
        </authorList>
    </citation>
    <scope>NUCLEOTIDE SEQUENCE [LARGE SCALE GENOMIC DNA]</scope>
    <source>
        <strain evidence="2 3">DSM 100059</strain>
    </source>
</reference>
<dbReference type="RefSeq" id="WP_133994828.1">
    <property type="nucleotide sequence ID" value="NZ_SODV01000001.1"/>
</dbReference>
<evidence type="ECO:0008006" key="4">
    <source>
        <dbReference type="Google" id="ProtNLM"/>
    </source>
</evidence>
<keyword evidence="1" id="KW-0732">Signal</keyword>
<keyword evidence="3" id="KW-1185">Reference proteome</keyword>
<feature type="chain" id="PRO_5020379168" description="Carbohydrate binding protein with CBM9 domain" evidence="1">
    <location>
        <begin position="24"/>
        <end position="274"/>
    </location>
</feature>
<protein>
    <recommendedName>
        <fullName evidence="4">Carbohydrate binding protein with CBM9 domain</fullName>
    </recommendedName>
</protein>
<proteinExistence type="predicted"/>
<dbReference type="AlphaFoldDB" id="A0A4R8DVW8"/>
<evidence type="ECO:0000256" key="1">
    <source>
        <dbReference type="SAM" id="SignalP"/>
    </source>
</evidence>
<dbReference type="OrthoDB" id="1523672at2"/>
<sequence length="274" mass="29848">MKIKMLTAAFGICLASACSPSHVMTQNEHALPIAPPNLVMDGKASDWKGIPFSLDPGTTMRYALANDSANLYLCLTSTNPSLEDKIFRMGLKVYLDTTGSRREATGIQFPMPVDGNALQAIAATSKGDSRVEAEKYHQFIRLQENQYETFGWASGNGLNAMGSQDMLTIGFTLDAEDILIYEIKIPLKSLYGDPVPPTAFTRPLSIGLYIDGIPRSEDPNAPIASEIGQPGANMTGARINVGRGGRLSTNPYSLQNEQLFKPQRAWIKCMLAKQ</sequence>
<evidence type="ECO:0000313" key="2">
    <source>
        <dbReference type="EMBL" id="TDX02206.1"/>
    </source>
</evidence>
<gene>
    <name evidence="2" type="ORF">EDB95_3259</name>
</gene>
<dbReference type="PROSITE" id="PS51257">
    <property type="entry name" value="PROKAR_LIPOPROTEIN"/>
    <property type="match status" value="1"/>
</dbReference>
<name>A0A4R8DVW8_9BACT</name>
<dbReference type="Proteomes" id="UP000294498">
    <property type="component" value="Unassembled WGS sequence"/>
</dbReference>
<comment type="caution">
    <text evidence="2">The sequence shown here is derived from an EMBL/GenBank/DDBJ whole genome shotgun (WGS) entry which is preliminary data.</text>
</comment>
<accession>A0A4R8DVW8</accession>
<organism evidence="2 3">
    <name type="scientific">Dinghuibacter silviterrae</name>
    <dbReference type="NCBI Taxonomy" id="1539049"/>
    <lineage>
        <taxon>Bacteria</taxon>
        <taxon>Pseudomonadati</taxon>
        <taxon>Bacteroidota</taxon>
        <taxon>Chitinophagia</taxon>
        <taxon>Chitinophagales</taxon>
        <taxon>Chitinophagaceae</taxon>
        <taxon>Dinghuibacter</taxon>
    </lineage>
</organism>
<feature type="signal peptide" evidence="1">
    <location>
        <begin position="1"/>
        <end position="23"/>
    </location>
</feature>